<reference evidence="2 3" key="1">
    <citation type="submission" date="2024-02" db="EMBL/GenBank/DDBJ databases">
        <authorList>
            <person name="Chen Y."/>
            <person name="Shah S."/>
            <person name="Dougan E. K."/>
            <person name="Thang M."/>
            <person name="Chan C."/>
        </authorList>
    </citation>
    <scope>NUCLEOTIDE SEQUENCE [LARGE SCALE GENOMIC DNA]</scope>
</reference>
<keyword evidence="3" id="KW-1185">Reference proteome</keyword>
<proteinExistence type="predicted"/>
<evidence type="ECO:0000256" key="1">
    <source>
        <dbReference type="SAM" id="MobiDB-lite"/>
    </source>
</evidence>
<feature type="non-terminal residue" evidence="2">
    <location>
        <position position="121"/>
    </location>
</feature>
<dbReference type="SUPFAM" id="SSF64268">
    <property type="entry name" value="PX domain"/>
    <property type="match status" value="1"/>
</dbReference>
<sequence>MSSRCRCIERCISPCPHRSSSEREARQPQEEVPEYSVQVDGFEPARRGRHVIYSLTIRRGDAHWPIRRRFRQDRVAKLHEQLLLGFGRSSMKSGLPRLPPKVTCRSLFFGQQDQRFLQMRA</sequence>
<name>A0ABP0LKL7_9DINO</name>
<protein>
    <recommendedName>
        <fullName evidence="4">PX domain-containing protein</fullName>
    </recommendedName>
</protein>
<comment type="caution">
    <text evidence="2">The sequence shown here is derived from an EMBL/GenBank/DDBJ whole genome shotgun (WGS) entry which is preliminary data.</text>
</comment>
<evidence type="ECO:0000313" key="2">
    <source>
        <dbReference type="EMBL" id="CAK9038872.1"/>
    </source>
</evidence>
<gene>
    <name evidence="2" type="ORF">SCF082_LOCUS22808</name>
</gene>
<feature type="region of interest" description="Disordered" evidence="1">
    <location>
        <begin position="15"/>
        <end position="36"/>
    </location>
</feature>
<evidence type="ECO:0000313" key="3">
    <source>
        <dbReference type="Proteomes" id="UP001642464"/>
    </source>
</evidence>
<organism evidence="2 3">
    <name type="scientific">Durusdinium trenchii</name>
    <dbReference type="NCBI Taxonomy" id="1381693"/>
    <lineage>
        <taxon>Eukaryota</taxon>
        <taxon>Sar</taxon>
        <taxon>Alveolata</taxon>
        <taxon>Dinophyceae</taxon>
        <taxon>Suessiales</taxon>
        <taxon>Symbiodiniaceae</taxon>
        <taxon>Durusdinium</taxon>
    </lineage>
</organism>
<dbReference type="EMBL" id="CAXAMM010016447">
    <property type="protein sequence ID" value="CAK9038872.1"/>
    <property type="molecule type" value="Genomic_DNA"/>
</dbReference>
<feature type="compositionally biased region" description="Basic and acidic residues" evidence="1">
    <location>
        <begin position="19"/>
        <end position="29"/>
    </location>
</feature>
<accession>A0ABP0LKL7</accession>
<evidence type="ECO:0008006" key="4">
    <source>
        <dbReference type="Google" id="ProtNLM"/>
    </source>
</evidence>
<dbReference type="InterPro" id="IPR036871">
    <property type="entry name" value="PX_dom_sf"/>
</dbReference>
<dbReference type="Gene3D" id="3.30.1520.10">
    <property type="entry name" value="Phox-like domain"/>
    <property type="match status" value="1"/>
</dbReference>
<dbReference type="Proteomes" id="UP001642464">
    <property type="component" value="Unassembled WGS sequence"/>
</dbReference>